<keyword evidence="4" id="KW-0472">Membrane</keyword>
<sequence>MLASPIAVLILVATLRGIDERLEDAAASMGAGRLTIALSGAEPAHQGHQVLIRPPLQRWRSLPCSRPTAESSAGSW</sequence>
<evidence type="ECO:0000256" key="1">
    <source>
        <dbReference type="ARBA" id="ARBA00004141"/>
    </source>
</evidence>
<evidence type="ECO:0000313" key="6">
    <source>
        <dbReference type="Proteomes" id="UP000590647"/>
    </source>
</evidence>
<reference evidence="5 6" key="1">
    <citation type="submission" date="2020-08" db="EMBL/GenBank/DDBJ databases">
        <title>Sequencing the genomes of 1000 actinobacteria strains.</title>
        <authorList>
            <person name="Klenk H.-P."/>
        </authorList>
    </citation>
    <scope>NUCLEOTIDE SEQUENCE [LARGE SCALE GENOMIC DNA]</scope>
    <source>
        <strain evidence="5 6">DSM 40084</strain>
    </source>
</reference>
<accession>A0A7W9GYB0</accession>
<dbReference type="InterPro" id="IPR035906">
    <property type="entry name" value="MetI-like_sf"/>
</dbReference>
<dbReference type="AlphaFoldDB" id="A0A7W9GYB0"/>
<dbReference type="Proteomes" id="UP000590647">
    <property type="component" value="Unassembled WGS sequence"/>
</dbReference>
<proteinExistence type="predicted"/>
<gene>
    <name evidence="5" type="ORF">HDA41_000211</name>
</gene>
<name>A0A7W9GYB0_9ACTN</name>
<evidence type="ECO:0000256" key="2">
    <source>
        <dbReference type="ARBA" id="ARBA00022692"/>
    </source>
</evidence>
<evidence type="ECO:0000313" key="5">
    <source>
        <dbReference type="EMBL" id="MBB5792247.1"/>
    </source>
</evidence>
<dbReference type="EMBL" id="JACHNE010000001">
    <property type="protein sequence ID" value="MBB5792247.1"/>
    <property type="molecule type" value="Genomic_DNA"/>
</dbReference>
<evidence type="ECO:0000256" key="4">
    <source>
        <dbReference type="ARBA" id="ARBA00023136"/>
    </source>
</evidence>
<comment type="subcellular location">
    <subcellularLocation>
        <location evidence="1">Membrane</location>
        <topology evidence="1">Multi-pass membrane protein</topology>
    </subcellularLocation>
</comment>
<comment type="caution">
    <text evidence="5">The sequence shown here is derived from an EMBL/GenBank/DDBJ whole genome shotgun (WGS) entry which is preliminary data.</text>
</comment>
<keyword evidence="3" id="KW-1133">Transmembrane helix</keyword>
<keyword evidence="2" id="KW-0812">Transmembrane</keyword>
<keyword evidence="6" id="KW-1185">Reference proteome</keyword>
<dbReference type="GO" id="GO:0016020">
    <property type="term" value="C:membrane"/>
    <property type="evidence" value="ECO:0007669"/>
    <property type="project" value="UniProtKB-SubCell"/>
</dbReference>
<dbReference type="SUPFAM" id="SSF161098">
    <property type="entry name" value="MetI-like"/>
    <property type="match status" value="1"/>
</dbReference>
<dbReference type="Gene3D" id="1.10.3720.10">
    <property type="entry name" value="MetI-like"/>
    <property type="match status" value="1"/>
</dbReference>
<evidence type="ECO:0000256" key="3">
    <source>
        <dbReference type="ARBA" id="ARBA00022989"/>
    </source>
</evidence>
<organism evidence="5 6">
    <name type="scientific">Streptomyces caelestis</name>
    <dbReference type="NCBI Taxonomy" id="36816"/>
    <lineage>
        <taxon>Bacteria</taxon>
        <taxon>Bacillati</taxon>
        <taxon>Actinomycetota</taxon>
        <taxon>Actinomycetes</taxon>
        <taxon>Kitasatosporales</taxon>
        <taxon>Streptomycetaceae</taxon>
        <taxon>Streptomyces</taxon>
    </lineage>
</organism>
<protein>
    <submittedName>
        <fullName evidence="5">Uncharacterized protein</fullName>
    </submittedName>
</protein>